<feature type="non-terminal residue" evidence="1">
    <location>
        <position position="112"/>
    </location>
</feature>
<name>A0A146LA91_LYGHE</name>
<proteinExistence type="predicted"/>
<gene>
    <name evidence="1" type="ORF">g.1652</name>
</gene>
<organism evidence="1">
    <name type="scientific">Lygus hesperus</name>
    <name type="common">Western plant bug</name>
    <dbReference type="NCBI Taxonomy" id="30085"/>
    <lineage>
        <taxon>Eukaryota</taxon>
        <taxon>Metazoa</taxon>
        <taxon>Ecdysozoa</taxon>
        <taxon>Arthropoda</taxon>
        <taxon>Hexapoda</taxon>
        <taxon>Insecta</taxon>
        <taxon>Pterygota</taxon>
        <taxon>Neoptera</taxon>
        <taxon>Paraneoptera</taxon>
        <taxon>Hemiptera</taxon>
        <taxon>Heteroptera</taxon>
        <taxon>Panheteroptera</taxon>
        <taxon>Cimicomorpha</taxon>
        <taxon>Miridae</taxon>
        <taxon>Mirini</taxon>
        <taxon>Lygus</taxon>
    </lineage>
</organism>
<sequence length="112" mass="12893">MTVMEVMKSRTKACVCCLRSKTHYVIPQRVLTTFWQKHTVLMIRCDARGSNLKIYKTISPPLSNVFQSLAQYSNAFTRDVDATQLFWRLSLHFVASSFTSSCNKHVFALLLK</sequence>
<dbReference type="EMBL" id="GDHC01014134">
    <property type="protein sequence ID" value="JAQ04495.1"/>
    <property type="molecule type" value="Transcribed_RNA"/>
</dbReference>
<evidence type="ECO:0000313" key="1">
    <source>
        <dbReference type="EMBL" id="JAQ04495.1"/>
    </source>
</evidence>
<protein>
    <submittedName>
        <fullName evidence="1">Uncharacterized protein</fullName>
    </submittedName>
</protein>
<dbReference type="AlphaFoldDB" id="A0A146LA91"/>
<accession>A0A146LA91</accession>
<reference evidence="1" key="1">
    <citation type="journal article" date="2016" name="Gigascience">
        <title>De novo construction of an expanded transcriptome assembly for the western tarnished plant bug, Lygus hesperus.</title>
        <authorList>
            <person name="Tassone E.E."/>
            <person name="Geib S.M."/>
            <person name="Hall B."/>
            <person name="Fabrick J.A."/>
            <person name="Brent C.S."/>
            <person name="Hull J.J."/>
        </authorList>
    </citation>
    <scope>NUCLEOTIDE SEQUENCE</scope>
</reference>